<dbReference type="EMBL" id="CAJPEX010013026">
    <property type="protein sequence ID" value="CAG0925424.1"/>
    <property type="molecule type" value="Genomic_DNA"/>
</dbReference>
<proteinExistence type="predicted"/>
<organism evidence="1">
    <name type="scientific">Notodromas monacha</name>
    <dbReference type="NCBI Taxonomy" id="399045"/>
    <lineage>
        <taxon>Eukaryota</taxon>
        <taxon>Metazoa</taxon>
        <taxon>Ecdysozoa</taxon>
        <taxon>Arthropoda</taxon>
        <taxon>Crustacea</taxon>
        <taxon>Oligostraca</taxon>
        <taxon>Ostracoda</taxon>
        <taxon>Podocopa</taxon>
        <taxon>Podocopida</taxon>
        <taxon>Cypridocopina</taxon>
        <taxon>Cypridoidea</taxon>
        <taxon>Cyprididae</taxon>
        <taxon>Notodromas</taxon>
    </lineage>
</organism>
<dbReference type="Pfam" id="PF02995">
    <property type="entry name" value="DUF229"/>
    <property type="match status" value="1"/>
</dbReference>
<dbReference type="Proteomes" id="UP000678499">
    <property type="component" value="Unassembled WGS sequence"/>
</dbReference>
<dbReference type="OrthoDB" id="413313at2759"/>
<gene>
    <name evidence="1" type="ORF">NMOB1V02_LOCUS12874</name>
</gene>
<dbReference type="InterPro" id="IPR004245">
    <property type="entry name" value="DUF229"/>
</dbReference>
<protein>
    <submittedName>
        <fullName evidence="1">Uncharacterized protein</fullName>
    </submittedName>
</protein>
<dbReference type="AlphaFoldDB" id="A0A7R9GJW9"/>
<name>A0A7R9GJW9_9CRUS</name>
<accession>A0A7R9GJW9</accession>
<reference evidence="1" key="1">
    <citation type="submission" date="2020-11" db="EMBL/GenBank/DDBJ databases">
        <authorList>
            <person name="Tran Van P."/>
        </authorList>
    </citation>
    <scope>NUCLEOTIDE SEQUENCE</scope>
</reference>
<evidence type="ECO:0000313" key="2">
    <source>
        <dbReference type="Proteomes" id="UP000678499"/>
    </source>
</evidence>
<dbReference type="GO" id="GO:0005615">
    <property type="term" value="C:extracellular space"/>
    <property type="evidence" value="ECO:0007669"/>
    <property type="project" value="TreeGrafter"/>
</dbReference>
<dbReference type="PANTHER" id="PTHR10974">
    <property type="entry name" value="FI08016P-RELATED"/>
    <property type="match status" value="1"/>
</dbReference>
<sequence>MYLQVPEWLLQHRPQLRYNLKKNTKMLTTISDLHQTIKHLALHNPAETPPGTGVSQEAKSLLQPVPKTRTCYDAGVPMHLCGCEESTGNVDSVALKKLPMTNMELAKAGLAVIEFMRETAENPFYKKVYLRRHGQTAGVSLLFHNHEVLAADHLPEEEKNLRPEFSFFPAFVFGTCKDWDLKEIEVMSIRRIPATKNSVQEELELHLKLSPGPAHVHVVTGANRDTTTSIMGEIQVQEVVRLDRYSHTGKCVKSWAPSLESFCYCLSNDTSFKVIHL</sequence>
<dbReference type="PANTHER" id="PTHR10974:SF1">
    <property type="entry name" value="FI08016P-RELATED"/>
    <property type="match status" value="1"/>
</dbReference>
<dbReference type="EMBL" id="OA895063">
    <property type="protein sequence ID" value="CAD7285272.1"/>
    <property type="molecule type" value="Genomic_DNA"/>
</dbReference>
<evidence type="ECO:0000313" key="1">
    <source>
        <dbReference type="EMBL" id="CAD7285272.1"/>
    </source>
</evidence>
<keyword evidence="2" id="KW-1185">Reference proteome</keyword>